<dbReference type="Pfam" id="PF06985">
    <property type="entry name" value="HET"/>
    <property type="match status" value="1"/>
</dbReference>
<name>A0ABR4HPE5_9EURO</name>
<organism evidence="2 3">
    <name type="scientific">Aspergillus granulosus</name>
    <dbReference type="NCBI Taxonomy" id="176169"/>
    <lineage>
        <taxon>Eukaryota</taxon>
        <taxon>Fungi</taxon>
        <taxon>Dikarya</taxon>
        <taxon>Ascomycota</taxon>
        <taxon>Pezizomycotina</taxon>
        <taxon>Eurotiomycetes</taxon>
        <taxon>Eurotiomycetidae</taxon>
        <taxon>Eurotiales</taxon>
        <taxon>Aspergillaceae</taxon>
        <taxon>Aspergillus</taxon>
        <taxon>Aspergillus subgen. Nidulantes</taxon>
    </lineage>
</organism>
<accession>A0ABR4HPE5</accession>
<dbReference type="InterPro" id="IPR010730">
    <property type="entry name" value="HET"/>
</dbReference>
<evidence type="ECO:0000313" key="2">
    <source>
        <dbReference type="EMBL" id="KAL2817355.1"/>
    </source>
</evidence>
<dbReference type="PANTHER" id="PTHR24148:SF64">
    <property type="entry name" value="HETEROKARYON INCOMPATIBILITY DOMAIN-CONTAINING PROTEIN"/>
    <property type="match status" value="1"/>
</dbReference>
<keyword evidence="3" id="KW-1185">Reference proteome</keyword>
<proteinExistence type="predicted"/>
<comment type="caution">
    <text evidence="2">The sequence shown here is derived from an EMBL/GenBank/DDBJ whole genome shotgun (WGS) entry which is preliminary data.</text>
</comment>
<feature type="domain" description="Heterokaryon incompatibility" evidence="1">
    <location>
        <begin position="126"/>
        <end position="268"/>
    </location>
</feature>
<dbReference type="Proteomes" id="UP001610334">
    <property type="component" value="Unassembled WGS sequence"/>
</dbReference>
<gene>
    <name evidence="2" type="ORF">BJX63DRAFT_385787</name>
</gene>
<dbReference type="EMBL" id="JBFXLT010000018">
    <property type="protein sequence ID" value="KAL2817355.1"/>
    <property type="molecule type" value="Genomic_DNA"/>
</dbReference>
<protein>
    <submittedName>
        <fullName evidence="2">Heterokaryon incompatibility protein-domain-containing protein</fullName>
    </submittedName>
</protein>
<evidence type="ECO:0000259" key="1">
    <source>
        <dbReference type="Pfam" id="PF06985"/>
    </source>
</evidence>
<evidence type="ECO:0000313" key="3">
    <source>
        <dbReference type="Proteomes" id="UP001610334"/>
    </source>
</evidence>
<dbReference type="PANTHER" id="PTHR24148">
    <property type="entry name" value="ANKYRIN REPEAT DOMAIN-CONTAINING PROTEIN 39 HOMOLOG-RELATED"/>
    <property type="match status" value="1"/>
</dbReference>
<dbReference type="InterPro" id="IPR052895">
    <property type="entry name" value="HetReg/Transcr_Mod"/>
</dbReference>
<reference evidence="2 3" key="1">
    <citation type="submission" date="2024-07" db="EMBL/GenBank/DDBJ databases">
        <title>Section-level genome sequencing and comparative genomics of Aspergillus sections Usti and Cavernicolus.</title>
        <authorList>
            <consortium name="Lawrence Berkeley National Laboratory"/>
            <person name="Nybo J.L."/>
            <person name="Vesth T.C."/>
            <person name="Theobald S."/>
            <person name="Frisvad J.C."/>
            <person name="Larsen T.O."/>
            <person name="Kjaerboelling I."/>
            <person name="Rothschild-Mancinelli K."/>
            <person name="Lyhne E.K."/>
            <person name="Kogle M.E."/>
            <person name="Barry K."/>
            <person name="Clum A."/>
            <person name="Na H."/>
            <person name="Ledsgaard L."/>
            <person name="Lin J."/>
            <person name="Lipzen A."/>
            <person name="Kuo A."/>
            <person name="Riley R."/>
            <person name="Mondo S."/>
            <person name="Labutti K."/>
            <person name="Haridas S."/>
            <person name="Pangalinan J."/>
            <person name="Salamov A.A."/>
            <person name="Simmons B.A."/>
            <person name="Magnuson J.K."/>
            <person name="Chen J."/>
            <person name="Drula E."/>
            <person name="Henrissat B."/>
            <person name="Wiebenga A."/>
            <person name="Lubbers R.J."/>
            <person name="Gomes A.C."/>
            <person name="Makela M.R."/>
            <person name="Stajich J."/>
            <person name="Grigoriev I.V."/>
            <person name="Mortensen U.H."/>
            <person name="De Vries R.P."/>
            <person name="Baker S.E."/>
            <person name="Andersen M.R."/>
        </authorList>
    </citation>
    <scope>NUCLEOTIDE SEQUENCE [LARGE SCALE GENOMIC DNA]</scope>
    <source>
        <strain evidence="2 3">CBS 588.65</strain>
    </source>
</reference>
<sequence length="835" mass="96245">MYRWHESGCRRPDVSAATGLPTCSYCFAIPSLTEDVLPSPQLPQLEDRSRMNLTWPSIVAYRNSNPREEIREIPDTHKPKPSESLLPVLPSEDCVRLLRLKPGTAESPIHADYEIVRINQIPLTLYEALSYTSVNNPADSLEPCPVYLGSYWDTTYVSATCGDALRRLRRQKVERLLWVSSLCIDHKNPEEKNTQVHILREVYSRATKVLAYIGNESPEFSAAFSFLKEITTFQPGQDYPVVIEKDIRRSLQVLCTRPYFSHLWALQETLMARELELVCGSFSARWPKRPFGGSYPDLDIPSWLFKDAKWFPFTGRDLLKVLVDASLYDCSDPRDKVFALLGLMGEKYIRPEYKIPVEKVYVGITAYLLKNWQVFDVIALAGQNRTFDLPSWVPDWSQMLSLPSLDDFLRTKDDLNDPDDETLDCSTRIKFKGLSQGDFGIEIDSTTGAMQTRGFRLHKVSGATVQNRDYMHVRIPSGDMGSFIISIPHQNYEVYERDELFLLNGYNHPVILRENSSMGSYTMVSACTVSIGCPESKLLLPWYRRMRRLLIPSSDSLTVSALTLEEDSSLQQLYSRLDSTELPNVSTTRARALSFLMLTQTGIQSIEKRLRVDWDKWNQELGWMFRDQSAIWQYLLETTQLSTDERCGEEHMDNMRGPDRYGVAKQSPSSYTWDLTRFCWAFLQPTDIQSASRLQWSPMVDHLRSHRSEIQQWAQVTEQLLRVFEYSSAALGDDWKAFPGVQLPQSWASNFERFQAVPRSTSDPHDGTQQQQRPHLPEDCLWSITEFERHLRAREEIWKLRSADERRGGEDNIEAHALLNHLGMDLYSEQDIRIE</sequence>